<evidence type="ECO:0000313" key="9">
    <source>
        <dbReference type="Proteomes" id="UP000189739"/>
    </source>
</evidence>
<evidence type="ECO:0000256" key="5">
    <source>
        <dbReference type="ARBA" id="ARBA00023136"/>
    </source>
</evidence>
<dbReference type="CDD" id="cd00093">
    <property type="entry name" value="HTH_XRE"/>
    <property type="match status" value="1"/>
</dbReference>
<dbReference type="GO" id="GO:0003677">
    <property type="term" value="F:DNA binding"/>
    <property type="evidence" value="ECO:0007669"/>
    <property type="project" value="UniProtKB-KW"/>
</dbReference>
<dbReference type="SUPFAM" id="SSF47413">
    <property type="entry name" value="lambda repressor-like DNA-binding domains"/>
    <property type="match status" value="1"/>
</dbReference>
<organism evidence="8 9">
    <name type="scientific">Mucilaginibacter pedocola</name>
    <dbReference type="NCBI Taxonomy" id="1792845"/>
    <lineage>
        <taxon>Bacteria</taxon>
        <taxon>Pseudomonadati</taxon>
        <taxon>Bacteroidota</taxon>
        <taxon>Sphingobacteriia</taxon>
        <taxon>Sphingobacteriales</taxon>
        <taxon>Sphingobacteriaceae</taxon>
        <taxon>Mucilaginibacter</taxon>
    </lineage>
</organism>
<keyword evidence="5 6" id="KW-0472">Membrane</keyword>
<evidence type="ECO:0000313" key="8">
    <source>
        <dbReference type="EMBL" id="OOQ60789.1"/>
    </source>
</evidence>
<dbReference type="SMART" id="SM00530">
    <property type="entry name" value="HTH_XRE"/>
    <property type="match status" value="1"/>
</dbReference>
<dbReference type="InterPro" id="IPR019109">
    <property type="entry name" value="MamF_MmsF"/>
</dbReference>
<dbReference type="OrthoDB" id="1357763at2"/>
<dbReference type="Pfam" id="PF01381">
    <property type="entry name" value="HTH_3"/>
    <property type="match status" value="1"/>
</dbReference>
<accession>A0A1S9PIN3</accession>
<dbReference type="RefSeq" id="WP_078347099.1">
    <property type="nucleotide sequence ID" value="NZ_MBTF01000004.1"/>
</dbReference>
<dbReference type="Gene3D" id="1.10.260.40">
    <property type="entry name" value="lambda repressor-like DNA-binding domains"/>
    <property type="match status" value="1"/>
</dbReference>
<dbReference type="EMBL" id="MBTF01000004">
    <property type="protein sequence ID" value="OOQ60789.1"/>
    <property type="molecule type" value="Genomic_DNA"/>
</dbReference>
<protein>
    <recommendedName>
        <fullName evidence="7">HTH cro/C1-type domain-containing protein</fullName>
    </recommendedName>
</protein>
<dbReference type="InterPro" id="IPR010982">
    <property type="entry name" value="Lambda_DNA-bd_dom_sf"/>
</dbReference>
<dbReference type="AlphaFoldDB" id="A0A1S9PIN3"/>
<dbReference type="GO" id="GO:0005829">
    <property type="term" value="C:cytosol"/>
    <property type="evidence" value="ECO:0007669"/>
    <property type="project" value="TreeGrafter"/>
</dbReference>
<sequence>MKNNIAKNIKELRILKGLSQEKLAELAKISLRTVQRIENSETEARGHSLQQIAAALETTPEQLAGTTEKHITPQPVPEGKTYLATLDLSALSFIIFPLLGLVIPFILWMIKRGQIPNIDRVAKRALLIQSVWCLFVGYLYSVLLTGSPFFSIGQLGKAETLLVTAVVLYFGNIVLILINTFRSGRNKEINYPAALTV</sequence>
<evidence type="ECO:0000259" key="7">
    <source>
        <dbReference type="PROSITE" id="PS50943"/>
    </source>
</evidence>
<evidence type="ECO:0000256" key="6">
    <source>
        <dbReference type="SAM" id="Phobius"/>
    </source>
</evidence>
<feature type="transmembrane region" description="Helical" evidence="6">
    <location>
        <begin position="162"/>
        <end position="181"/>
    </location>
</feature>
<evidence type="ECO:0000256" key="4">
    <source>
        <dbReference type="ARBA" id="ARBA00023125"/>
    </source>
</evidence>
<proteinExistence type="predicted"/>
<dbReference type="InterPro" id="IPR001387">
    <property type="entry name" value="Cro/C1-type_HTH"/>
</dbReference>
<dbReference type="Pfam" id="PF09685">
    <property type="entry name" value="MamF_MmsF"/>
    <property type="match status" value="1"/>
</dbReference>
<keyword evidence="3 6" id="KW-1133">Transmembrane helix</keyword>
<gene>
    <name evidence="8" type="ORF">BC343_22700</name>
</gene>
<comment type="caution">
    <text evidence="8">The sequence shown here is derived from an EMBL/GenBank/DDBJ whole genome shotgun (WGS) entry which is preliminary data.</text>
</comment>
<evidence type="ECO:0000256" key="2">
    <source>
        <dbReference type="ARBA" id="ARBA00022692"/>
    </source>
</evidence>
<dbReference type="PROSITE" id="PS50943">
    <property type="entry name" value="HTH_CROC1"/>
    <property type="match status" value="1"/>
</dbReference>
<keyword evidence="4" id="KW-0238">DNA-binding</keyword>
<dbReference type="InterPro" id="IPR050807">
    <property type="entry name" value="TransReg_Diox_bact_type"/>
</dbReference>
<evidence type="ECO:0000256" key="1">
    <source>
        <dbReference type="ARBA" id="ARBA00004141"/>
    </source>
</evidence>
<feature type="domain" description="HTH cro/C1-type" evidence="7">
    <location>
        <begin position="9"/>
        <end position="63"/>
    </location>
</feature>
<name>A0A1S9PIN3_9SPHI</name>
<dbReference type="PANTHER" id="PTHR46797">
    <property type="entry name" value="HTH-TYPE TRANSCRIPTIONAL REGULATOR"/>
    <property type="match status" value="1"/>
</dbReference>
<comment type="subcellular location">
    <subcellularLocation>
        <location evidence="1">Membrane</location>
        <topology evidence="1">Multi-pass membrane protein</topology>
    </subcellularLocation>
</comment>
<keyword evidence="9" id="KW-1185">Reference proteome</keyword>
<dbReference type="Proteomes" id="UP000189739">
    <property type="component" value="Unassembled WGS sequence"/>
</dbReference>
<dbReference type="GO" id="GO:0003700">
    <property type="term" value="F:DNA-binding transcription factor activity"/>
    <property type="evidence" value="ECO:0007669"/>
    <property type="project" value="TreeGrafter"/>
</dbReference>
<feature type="transmembrane region" description="Helical" evidence="6">
    <location>
        <begin position="90"/>
        <end position="110"/>
    </location>
</feature>
<evidence type="ECO:0000256" key="3">
    <source>
        <dbReference type="ARBA" id="ARBA00022989"/>
    </source>
</evidence>
<keyword evidence="2 6" id="KW-0812">Transmembrane</keyword>
<reference evidence="8 9" key="1">
    <citation type="submission" date="2016-07" db="EMBL/GenBank/DDBJ databases">
        <title>Genomic analysis of zinc-resistant bacterium Mucilaginibacter pedocola TBZ30.</title>
        <authorList>
            <person name="Huang J."/>
            <person name="Tang J."/>
        </authorList>
    </citation>
    <scope>NUCLEOTIDE SEQUENCE [LARGE SCALE GENOMIC DNA]</scope>
    <source>
        <strain evidence="8 9">TBZ30</strain>
    </source>
</reference>
<dbReference type="PANTHER" id="PTHR46797:SF1">
    <property type="entry name" value="METHYLPHOSPHONATE SYNTHASE"/>
    <property type="match status" value="1"/>
</dbReference>
<dbReference type="STRING" id="1792845.BC343_22700"/>
<feature type="transmembrane region" description="Helical" evidence="6">
    <location>
        <begin position="131"/>
        <end position="150"/>
    </location>
</feature>